<feature type="region of interest" description="Disordered" evidence="1">
    <location>
        <begin position="1"/>
        <end position="26"/>
    </location>
</feature>
<name>A0AB73IF75_9BURK</name>
<organism evidence="2 3">
    <name type="scientific">Paraburkholderia caledonica</name>
    <dbReference type="NCBI Taxonomy" id="134536"/>
    <lineage>
        <taxon>Bacteria</taxon>
        <taxon>Pseudomonadati</taxon>
        <taxon>Pseudomonadota</taxon>
        <taxon>Betaproteobacteria</taxon>
        <taxon>Burkholderiales</taxon>
        <taxon>Burkholderiaceae</taxon>
        <taxon>Paraburkholderia</taxon>
    </lineage>
</organism>
<proteinExistence type="predicted"/>
<evidence type="ECO:0000256" key="1">
    <source>
        <dbReference type="SAM" id="MobiDB-lite"/>
    </source>
</evidence>
<sequence length="78" mass="9104">MCLPGPSERLKTRAKKNPNKRFGFNPPKEEVEETAEVANCRNRWSNYMKQACATQEHLQCEIAFHNAGYGWRKKRPPK</sequence>
<dbReference type="EMBL" id="JAURTK010000004">
    <property type="protein sequence ID" value="MDP9648685.1"/>
    <property type="molecule type" value="Genomic_DNA"/>
</dbReference>
<gene>
    <name evidence="2" type="ORF">J2793_004131</name>
</gene>
<accession>A0AB73IF75</accession>
<dbReference type="AlphaFoldDB" id="A0AB73IF75"/>
<protein>
    <submittedName>
        <fullName evidence="2">Uncharacterized protein</fullName>
    </submittedName>
</protein>
<comment type="caution">
    <text evidence="2">The sequence shown here is derived from an EMBL/GenBank/DDBJ whole genome shotgun (WGS) entry which is preliminary data.</text>
</comment>
<evidence type="ECO:0000313" key="3">
    <source>
        <dbReference type="Proteomes" id="UP001229486"/>
    </source>
</evidence>
<evidence type="ECO:0000313" key="2">
    <source>
        <dbReference type="EMBL" id="MDP9648685.1"/>
    </source>
</evidence>
<reference evidence="2" key="1">
    <citation type="submission" date="2023-07" db="EMBL/GenBank/DDBJ databases">
        <title>Sorghum-associated microbial communities from plants grown in Nebraska, USA.</title>
        <authorList>
            <person name="Schachtman D."/>
        </authorList>
    </citation>
    <scope>NUCLEOTIDE SEQUENCE</scope>
    <source>
        <strain evidence="2">DS1061</strain>
    </source>
</reference>
<dbReference type="Proteomes" id="UP001229486">
    <property type="component" value="Unassembled WGS sequence"/>
</dbReference>